<dbReference type="AlphaFoldDB" id="A0A412HIL4"/>
<evidence type="ECO:0008006" key="4">
    <source>
        <dbReference type="Google" id="ProtNLM"/>
    </source>
</evidence>
<reference evidence="2 3" key="1">
    <citation type="submission" date="2018-08" db="EMBL/GenBank/DDBJ databases">
        <title>A genome reference for cultivated species of the human gut microbiota.</title>
        <authorList>
            <person name="Zou Y."/>
            <person name="Xue W."/>
            <person name="Luo G."/>
        </authorList>
    </citation>
    <scope>NUCLEOTIDE SEQUENCE [LARGE SCALE GENOMIC DNA]</scope>
    <source>
        <strain evidence="2 3">AF24-12</strain>
    </source>
</reference>
<evidence type="ECO:0000256" key="1">
    <source>
        <dbReference type="SAM" id="SignalP"/>
    </source>
</evidence>
<proteinExistence type="predicted"/>
<gene>
    <name evidence="2" type="ORF">DWY11_01890</name>
</gene>
<accession>A0A412HIL4</accession>
<sequence>MKKILFIVLSIILSAPIFGADGNHRDYSPKSPEAAAFDRISTIPVGNYTGCLAFSIPIYTLVSGDLSLPISLDYQGNAIRVDQEATWVGLNWLLNAGGAITTTTSACSTQYGESFQKDWDYFANKLSMTYIPLDGEFPQMRYKMDGCHPNWRGGHGKNWFKQTLEIEGNKNNDLSSQLYHFILDNKAGETPTFHANFMGNSLSYVWDRMKNEFFITGRNQNFQITGSIMSPTIIDGKGVKYSFNAMEESSPEGYLVDPGMVYQDYTLFLTKIESPTGHTIQLRYVDNGTITSVYKITENLYSHEYPADAIGSSYREVKQEGSNLLDRSLSQLYRTKALRLSEIESDEALVKFIPSSDFRKDLDGNSRKLSKIEIYQKNGSQKKLLKSFSFSSSYFSKVTTGGNTVKDLFDNLGNSSIYDGWFDSDDFMYYRLRLDNFSEEDSNGKQVAKYSFGYNNELPCKASAAIDYWGYYNGKENFNGRYHTLLPKHWEELTSDVEDGFPKTVYFTGADRRFNESCASAGMLSFITYPTGGTTSITYEGHRFSNYKYFDTAKTTSGKSFKDVDIYATNQSYGKVIGASLNESTFNISEEGMYKMTLSYMISNLAEQPSWRYILSNPLQLYHYSTIYDRNGPHEVVSACDVLSAVPSDTVGTRNITKSRTLTLFPGKYKLQIAGGASLNIGVRPQQYYQIRGNIKLEKSTYTSIGAGMRVKSISENDGKGNFTTTKYRYTYPDLTSSGRLSVPAIYARRKILVYQNGKYQDEGLNQIKPATAKEIRYAEVSGSNAVPDAPVVSYERVTIKQESNGTTNGKEVFTYRNRPWGTNMLTYCRQVPDPRNGMLLSDSVFDSKGKLIKTTDNSYKWRCVDSRLLSAVIENIYSGPNEVTGGNALASENAYAEALGGGCMQIYLYPSVQFALVSSNSSQKEYHGDNCVTIKTSTQYGQTNTLDSISVQSQSETGTTFTTETFYPQNALSQANMKTLADKHITEIPIECLTSISNEDGTYVIGSQRYLYDNNGNIITEYSLDTERAITRSSFRLLKDNYAFSSFKANAVLSYNSSGKPRVVKENNCDVVTYIWGYYSNYPIAVIRGADYPAVRNLLGGDSAVKALETAAAPTISARDLHNKLSKLVGCSVATFSFSPQIGMVEMISPNGESTTYSYDAFCRLSAIKDHNGIVSSSFKYNYKQ</sequence>
<feature type="signal peptide" evidence="1">
    <location>
        <begin position="1"/>
        <end position="19"/>
    </location>
</feature>
<evidence type="ECO:0000313" key="2">
    <source>
        <dbReference type="EMBL" id="RGS19520.1"/>
    </source>
</evidence>
<dbReference type="EMBL" id="QRVA01000002">
    <property type="protein sequence ID" value="RGS19520.1"/>
    <property type="molecule type" value="Genomic_DNA"/>
</dbReference>
<evidence type="ECO:0000313" key="3">
    <source>
        <dbReference type="Proteomes" id="UP000283872"/>
    </source>
</evidence>
<dbReference type="Proteomes" id="UP000283872">
    <property type="component" value="Unassembled WGS sequence"/>
</dbReference>
<comment type="caution">
    <text evidence="2">The sequence shown here is derived from an EMBL/GenBank/DDBJ whole genome shotgun (WGS) entry which is preliminary data.</text>
</comment>
<name>A0A412HIL4_9BACT</name>
<organism evidence="2 3">
    <name type="scientific">Segatella copri</name>
    <dbReference type="NCBI Taxonomy" id="165179"/>
    <lineage>
        <taxon>Bacteria</taxon>
        <taxon>Pseudomonadati</taxon>
        <taxon>Bacteroidota</taxon>
        <taxon>Bacteroidia</taxon>
        <taxon>Bacteroidales</taxon>
        <taxon>Prevotellaceae</taxon>
        <taxon>Segatella</taxon>
    </lineage>
</organism>
<protein>
    <recommendedName>
        <fullName evidence="4">RHS repeat protein</fullName>
    </recommendedName>
</protein>
<keyword evidence="1" id="KW-0732">Signal</keyword>
<dbReference type="RefSeq" id="WP_118085565.1">
    <property type="nucleotide sequence ID" value="NZ_QRVA01000002.1"/>
</dbReference>
<feature type="chain" id="PRO_5019220758" description="RHS repeat protein" evidence="1">
    <location>
        <begin position="20"/>
        <end position="1186"/>
    </location>
</feature>